<keyword evidence="2" id="KW-1185">Reference proteome</keyword>
<evidence type="ECO:0000313" key="2">
    <source>
        <dbReference type="Proteomes" id="UP000253273"/>
    </source>
</evidence>
<sequence length="177" mass="19244">MDIEGFVCWTAHAVDDPAELRRVLDAQLPEGGSRAVADAQCAGLLEGTTLRPAGLAAAHAFAERSELPMAGPTDAIADFGALVDALAATERRGGRLDADAVPEGFETVTPTVDRFDRSYHTVNVAREYPSGAAVELNYRSRDPSHPGERRANRSSAVLWLRKDGVTTYEHRVEWDER</sequence>
<dbReference type="Proteomes" id="UP000253273">
    <property type="component" value="Chromosome"/>
</dbReference>
<protein>
    <submittedName>
        <fullName evidence="1">Uncharacterized protein</fullName>
    </submittedName>
</protein>
<proteinExistence type="predicted"/>
<dbReference type="GeneID" id="37283771"/>
<dbReference type="RefSeq" id="WP_114585916.1">
    <property type="nucleotide sequence ID" value="NZ_CP031150.1"/>
</dbReference>
<gene>
    <name evidence="1" type="ORF">DU500_10260</name>
</gene>
<dbReference type="EMBL" id="CP031150">
    <property type="protein sequence ID" value="AXG06782.1"/>
    <property type="molecule type" value="Genomic_DNA"/>
</dbReference>
<dbReference type="KEGG" id="haj:DU500_10260"/>
<accession>A0A345E3L0</accession>
<evidence type="ECO:0000313" key="1">
    <source>
        <dbReference type="EMBL" id="AXG06782.1"/>
    </source>
</evidence>
<name>A0A345E3L0_9EURY</name>
<reference evidence="1 2" key="1">
    <citation type="submission" date="2018-07" db="EMBL/GenBank/DDBJ databases">
        <title>Genome sequences of Haloplanus sp. CBA1113.</title>
        <authorList>
            <person name="Kim Y.B."/>
            <person name="Roh S.W."/>
        </authorList>
    </citation>
    <scope>NUCLEOTIDE SEQUENCE [LARGE SCALE GENOMIC DNA]</scope>
    <source>
        <strain evidence="1 2">CBA1113</strain>
    </source>
</reference>
<dbReference type="OrthoDB" id="298435at2157"/>
<dbReference type="AlphaFoldDB" id="A0A345E3L0"/>
<organism evidence="1 2">
    <name type="scientific">Haloplanus rubicundus</name>
    <dbReference type="NCBI Taxonomy" id="1547898"/>
    <lineage>
        <taxon>Archaea</taxon>
        <taxon>Methanobacteriati</taxon>
        <taxon>Methanobacteriota</taxon>
        <taxon>Stenosarchaea group</taxon>
        <taxon>Halobacteria</taxon>
        <taxon>Halobacteriales</taxon>
        <taxon>Haloferacaceae</taxon>
        <taxon>Haloplanus</taxon>
    </lineage>
</organism>